<dbReference type="InterPro" id="IPR006530">
    <property type="entry name" value="YD"/>
</dbReference>
<dbReference type="Gene3D" id="2.180.10.10">
    <property type="entry name" value="RHS repeat-associated core"/>
    <property type="match status" value="1"/>
</dbReference>
<dbReference type="EMBL" id="FPKV01000002">
    <property type="protein sequence ID" value="SFZ91800.1"/>
    <property type="molecule type" value="Genomic_DNA"/>
</dbReference>
<evidence type="ECO:0000313" key="1">
    <source>
        <dbReference type="EMBL" id="SFZ91800.1"/>
    </source>
</evidence>
<protein>
    <submittedName>
        <fullName evidence="1">YD repeat-containing protein</fullName>
    </submittedName>
</protein>
<organism evidence="1 2">
    <name type="scientific">Flaviramulus basaltis</name>
    <dbReference type="NCBI Taxonomy" id="369401"/>
    <lineage>
        <taxon>Bacteria</taxon>
        <taxon>Pseudomonadati</taxon>
        <taxon>Bacteroidota</taxon>
        <taxon>Flavobacteriia</taxon>
        <taxon>Flavobacteriales</taxon>
        <taxon>Flavobacteriaceae</taxon>
        <taxon>Flaviramulus</taxon>
    </lineage>
</organism>
<reference evidence="1 2" key="1">
    <citation type="submission" date="2016-10" db="EMBL/GenBank/DDBJ databases">
        <authorList>
            <person name="de Groot N.N."/>
        </authorList>
    </citation>
    <scope>NUCLEOTIDE SEQUENCE [LARGE SCALE GENOMIC DNA]</scope>
    <source>
        <strain evidence="1 2">DSM 18180</strain>
    </source>
</reference>
<dbReference type="STRING" id="369401.SAMN05428642_102339"/>
<dbReference type="AlphaFoldDB" id="A0A1K2IHU2"/>
<dbReference type="RefSeq" id="WP_072401318.1">
    <property type="nucleotide sequence ID" value="NZ_FPKV01000002.1"/>
</dbReference>
<sequence>MIVSEIYSNGNITNYSYNSENLLTSLESGGDVLTFNYDNDGNLIEKFFDSQIIDSFEYDGKINPFILLGPENYNKIIFEGKHNMTYRMDGERNIVYEYNSEDLPIKSTYTDIGGFVQVREYFYEN</sequence>
<evidence type="ECO:0000313" key="2">
    <source>
        <dbReference type="Proteomes" id="UP000182544"/>
    </source>
</evidence>
<proteinExistence type="predicted"/>
<dbReference type="NCBIfam" id="TIGR01643">
    <property type="entry name" value="YD_repeat_2x"/>
    <property type="match status" value="1"/>
</dbReference>
<accession>A0A1K2IHU2</accession>
<dbReference type="Proteomes" id="UP000182544">
    <property type="component" value="Unassembled WGS sequence"/>
</dbReference>
<gene>
    <name evidence="1" type="ORF">SAMN05428642_102339</name>
</gene>
<keyword evidence="2" id="KW-1185">Reference proteome</keyword>
<name>A0A1K2IHU2_9FLAO</name>